<feature type="transmembrane region" description="Helical" evidence="1">
    <location>
        <begin position="28"/>
        <end position="47"/>
    </location>
</feature>
<comment type="caution">
    <text evidence="2">The sequence shown here is derived from an EMBL/GenBank/DDBJ whole genome shotgun (WGS) entry which is preliminary data.</text>
</comment>
<name>A0A8J8PEX0_9ARCH</name>
<sequence>MNDAIYPDGYDFYKTDLTGDEIAFRGNILLMFFSFSMPAKSISSFYIRRDRIYRSLKLSPNPCDKCWNSNKNPPCERLIKNLISSAMICYMIDIPIILPCHRLKKKENKLLRRIKKECRELRDNNLVSFDKIIDSE</sequence>
<evidence type="ECO:0000313" key="3">
    <source>
        <dbReference type="Proteomes" id="UP000752814"/>
    </source>
</evidence>
<accession>A0A8J8PEX0</accession>
<dbReference type="EMBL" id="LVVT01000001">
    <property type="protein sequence ID" value="TQS84595.1"/>
    <property type="molecule type" value="Genomic_DNA"/>
</dbReference>
<dbReference type="Proteomes" id="UP000752814">
    <property type="component" value="Unassembled WGS sequence"/>
</dbReference>
<keyword evidence="1" id="KW-0472">Membrane</keyword>
<keyword evidence="1" id="KW-1133">Transmembrane helix</keyword>
<proteinExistence type="predicted"/>
<gene>
    <name evidence="2" type="ORF">A3207_00700</name>
</gene>
<dbReference type="AlphaFoldDB" id="A0A8J8PEX0"/>
<protein>
    <submittedName>
        <fullName evidence="2">Uncharacterized protein</fullName>
    </submittedName>
</protein>
<evidence type="ECO:0000313" key="2">
    <source>
        <dbReference type="EMBL" id="TQS84595.1"/>
    </source>
</evidence>
<organism evidence="2 3">
    <name type="scientific">Candidatus Methanomassiliicoccus intestinalis</name>
    <dbReference type="NCBI Taxonomy" id="1406512"/>
    <lineage>
        <taxon>Archaea</taxon>
        <taxon>Methanobacteriati</taxon>
        <taxon>Thermoplasmatota</taxon>
        <taxon>Thermoplasmata</taxon>
        <taxon>Methanomassiliicoccales</taxon>
        <taxon>Methanomassiliicoccaceae</taxon>
        <taxon>Methanomassiliicoccus</taxon>
    </lineage>
</organism>
<keyword evidence="1" id="KW-0812">Transmembrane</keyword>
<evidence type="ECO:0000256" key="1">
    <source>
        <dbReference type="SAM" id="Phobius"/>
    </source>
</evidence>
<reference evidence="2" key="1">
    <citation type="submission" date="2016-03" db="EMBL/GenBank/DDBJ databases">
        <authorList>
            <person name="Borrel G."/>
            <person name="Mccann A."/>
            <person name="O'Toole P.W."/>
        </authorList>
    </citation>
    <scope>NUCLEOTIDE SEQUENCE</scope>
    <source>
        <strain evidence="2">183</strain>
    </source>
</reference>
<dbReference type="GeneID" id="41323389"/>
<dbReference type="RefSeq" id="WP_020448857.1">
    <property type="nucleotide sequence ID" value="NZ_CAYAYJ010000005.1"/>
</dbReference>